<dbReference type="Proteomes" id="UP000721236">
    <property type="component" value="Unassembled WGS sequence"/>
</dbReference>
<evidence type="ECO:0000256" key="1">
    <source>
        <dbReference type="SAM" id="Phobius"/>
    </source>
</evidence>
<evidence type="ECO:0000313" key="4">
    <source>
        <dbReference type="Proteomes" id="UP000721236"/>
    </source>
</evidence>
<evidence type="ECO:0000313" key="3">
    <source>
        <dbReference type="EMBL" id="CAG9172281.1"/>
    </source>
</evidence>
<gene>
    <name evidence="3" type="ORF">LMG21510_01922</name>
</gene>
<dbReference type="InterPro" id="IPR013491">
    <property type="entry name" value="Tape_meas_N"/>
</dbReference>
<name>A0ABN7YIW1_9BURK</name>
<comment type="caution">
    <text evidence="3">The sequence shown here is derived from an EMBL/GenBank/DDBJ whole genome shotgun (WGS) entry which is preliminary data.</text>
</comment>
<feature type="transmembrane region" description="Helical" evidence="1">
    <location>
        <begin position="432"/>
        <end position="455"/>
    </location>
</feature>
<protein>
    <recommendedName>
        <fullName evidence="2">Tape measure protein N-terminal domain-containing protein</fullName>
    </recommendedName>
</protein>
<sequence length="598" mass="61124">MTNVSQVIGILQLQVVQHVGNAGQVRQIAKGYQVLAGLARGIAANVSVIGAAKIADEWAAVRTRVGLATNDLEQQRTALDEIFQISQRSRQAYAGTATVFGLVQRGAKGLGLELRDSLQLTELIGKAAAMGASDPAARQAAGEQVGQALASGRLDSAGVDAIAKQAPGLARTIAQAFGVGVEELRGLADAGELTSARLAQGLLRQGEQINGEFGRMPQTFGGAMAVLTNAMGQEIDGFNRLTGAAELFGGAVELLARNLHGVLVTFGIAGASWGLVQGKRALDGAAGSATLLQRAMGALRGASARALWPYLRMAALLGSVYLIGEDILVWMRGGTSVTGSLIGPFEEWQGTVDAIRAGMAWLVDQLGGSAQALAPWASTLGTMAVLITGLVPPVMRVAGFMQSLGRGVFSAARGLGMVLRVGWMLVSALAAVVGWPALLVAAVVAAVVAAGVAIYQNWDAIKAAGEQAWASIVSGAAAAYKTMVGWIQGVGESISTWITGKLEAAKAMFTDLMPEWVKSGASWIGRNVLNVGAADVQRAGGAGGTVNVQNNIAGVTVNAPSANPAAVAAATQRGIDGALSNTRSPAAPIGVPMVEAMP</sequence>
<dbReference type="RefSeq" id="WP_224041352.1">
    <property type="nucleotide sequence ID" value="NZ_CAJZAH010000002.1"/>
</dbReference>
<dbReference type="NCBIfam" id="TIGR02675">
    <property type="entry name" value="tape_meas_nterm"/>
    <property type="match status" value="1"/>
</dbReference>
<reference evidence="3 4" key="1">
    <citation type="submission" date="2021-08" db="EMBL/GenBank/DDBJ databases">
        <authorList>
            <person name="Peeters C."/>
        </authorList>
    </citation>
    <scope>NUCLEOTIDE SEQUENCE [LARGE SCALE GENOMIC DNA]</scope>
    <source>
        <strain evidence="3 4">LMG 21510</strain>
    </source>
</reference>
<proteinExistence type="predicted"/>
<keyword evidence="4" id="KW-1185">Reference proteome</keyword>
<keyword evidence="1" id="KW-1133">Transmembrane helix</keyword>
<dbReference type="EMBL" id="CAJZAH010000002">
    <property type="protein sequence ID" value="CAG9172281.1"/>
    <property type="molecule type" value="Genomic_DNA"/>
</dbReference>
<keyword evidence="1" id="KW-0472">Membrane</keyword>
<organism evidence="3 4">
    <name type="scientific">Cupriavidus respiraculi</name>
    <dbReference type="NCBI Taxonomy" id="195930"/>
    <lineage>
        <taxon>Bacteria</taxon>
        <taxon>Pseudomonadati</taxon>
        <taxon>Pseudomonadota</taxon>
        <taxon>Betaproteobacteria</taxon>
        <taxon>Burkholderiales</taxon>
        <taxon>Burkholderiaceae</taxon>
        <taxon>Cupriavidus</taxon>
    </lineage>
</organism>
<accession>A0ABN7YIW1</accession>
<keyword evidence="1" id="KW-0812">Transmembrane</keyword>
<dbReference type="Pfam" id="PF20155">
    <property type="entry name" value="TMP_3"/>
    <property type="match status" value="1"/>
</dbReference>
<feature type="domain" description="Tape measure protein N-terminal" evidence="2">
    <location>
        <begin position="51"/>
        <end position="239"/>
    </location>
</feature>
<feature type="transmembrane region" description="Helical" evidence="1">
    <location>
        <begin position="407"/>
        <end position="426"/>
    </location>
</feature>
<evidence type="ECO:0000259" key="2">
    <source>
        <dbReference type="Pfam" id="PF20155"/>
    </source>
</evidence>
<feature type="transmembrane region" description="Helical" evidence="1">
    <location>
        <begin position="373"/>
        <end position="395"/>
    </location>
</feature>